<dbReference type="EC" id="2.4.1.16" evidence="2"/>
<feature type="region of interest" description="Disordered" evidence="9">
    <location>
        <begin position="40"/>
        <end position="110"/>
    </location>
</feature>
<comment type="subcellular location">
    <subcellularLocation>
        <location evidence="1">Membrane</location>
        <topology evidence="1">Multi-pass membrane protein</topology>
    </subcellularLocation>
</comment>
<feature type="compositionally biased region" description="Polar residues" evidence="9">
    <location>
        <begin position="40"/>
        <end position="49"/>
    </location>
</feature>
<evidence type="ECO:0000256" key="5">
    <source>
        <dbReference type="ARBA" id="ARBA00022692"/>
    </source>
</evidence>
<dbReference type="PANTHER" id="PTHR22914:SF41">
    <property type="entry name" value="CHITIN SYNTHASE 7"/>
    <property type="match status" value="1"/>
</dbReference>
<dbReference type="InterPro" id="IPR029044">
    <property type="entry name" value="Nucleotide-diphossugar_trans"/>
</dbReference>
<keyword evidence="3" id="KW-0328">Glycosyltransferase</keyword>
<dbReference type="GO" id="GO:0071944">
    <property type="term" value="C:cell periphery"/>
    <property type="evidence" value="ECO:0007669"/>
    <property type="project" value="TreeGrafter"/>
</dbReference>
<feature type="transmembrane region" description="Helical" evidence="10">
    <location>
        <begin position="683"/>
        <end position="704"/>
    </location>
</feature>
<evidence type="ECO:0000256" key="6">
    <source>
        <dbReference type="ARBA" id="ARBA00022989"/>
    </source>
</evidence>
<feature type="region of interest" description="Disordered" evidence="9">
    <location>
        <begin position="1"/>
        <end position="28"/>
    </location>
</feature>
<dbReference type="Proteomes" id="UP001152049">
    <property type="component" value="Unassembled WGS sequence"/>
</dbReference>
<evidence type="ECO:0000256" key="4">
    <source>
        <dbReference type="ARBA" id="ARBA00022679"/>
    </source>
</evidence>
<keyword evidence="6 10" id="KW-1133">Transmembrane helix</keyword>
<feature type="transmembrane region" description="Helical" evidence="10">
    <location>
        <begin position="227"/>
        <end position="251"/>
    </location>
</feature>
<organism evidence="11 12">
    <name type="scientific">Fusarium torreyae</name>
    <dbReference type="NCBI Taxonomy" id="1237075"/>
    <lineage>
        <taxon>Eukaryota</taxon>
        <taxon>Fungi</taxon>
        <taxon>Dikarya</taxon>
        <taxon>Ascomycota</taxon>
        <taxon>Pezizomycotina</taxon>
        <taxon>Sordariomycetes</taxon>
        <taxon>Hypocreomycetidae</taxon>
        <taxon>Hypocreales</taxon>
        <taxon>Nectriaceae</taxon>
        <taxon>Fusarium</taxon>
    </lineage>
</organism>
<feature type="transmembrane region" description="Helical" evidence="10">
    <location>
        <begin position="622"/>
        <end position="650"/>
    </location>
</feature>
<dbReference type="GO" id="GO:0016020">
    <property type="term" value="C:membrane"/>
    <property type="evidence" value="ECO:0007669"/>
    <property type="project" value="UniProtKB-SubCell"/>
</dbReference>
<dbReference type="EMBL" id="JAOQAZ010000031">
    <property type="protein sequence ID" value="KAJ4250161.1"/>
    <property type="molecule type" value="Genomic_DNA"/>
</dbReference>
<evidence type="ECO:0000256" key="1">
    <source>
        <dbReference type="ARBA" id="ARBA00004141"/>
    </source>
</evidence>
<keyword evidence="12" id="KW-1185">Reference proteome</keyword>
<dbReference type="Pfam" id="PF03142">
    <property type="entry name" value="Chitin_synth_2"/>
    <property type="match status" value="1"/>
</dbReference>
<gene>
    <name evidence="11" type="ORF">NW762_011974</name>
</gene>
<dbReference type="PANTHER" id="PTHR22914">
    <property type="entry name" value="CHITIN SYNTHASE"/>
    <property type="match status" value="1"/>
</dbReference>
<keyword evidence="7 10" id="KW-0472">Membrane</keyword>
<evidence type="ECO:0000256" key="10">
    <source>
        <dbReference type="SAM" id="Phobius"/>
    </source>
</evidence>
<keyword evidence="4" id="KW-0808">Transferase</keyword>
<comment type="catalytic activity">
    <reaction evidence="8">
        <text>[(1-&gt;4)-N-acetyl-beta-D-glucosaminyl](n) + UDP-N-acetyl-alpha-D-glucosamine = [(1-&gt;4)-N-acetyl-beta-D-glucosaminyl](n+1) + UDP + H(+)</text>
        <dbReference type="Rhea" id="RHEA:16637"/>
        <dbReference type="Rhea" id="RHEA-COMP:9593"/>
        <dbReference type="Rhea" id="RHEA-COMP:9595"/>
        <dbReference type="ChEBI" id="CHEBI:15378"/>
        <dbReference type="ChEBI" id="CHEBI:17029"/>
        <dbReference type="ChEBI" id="CHEBI:57705"/>
        <dbReference type="ChEBI" id="CHEBI:58223"/>
        <dbReference type="EC" id="2.4.1.16"/>
    </reaction>
    <physiologicalReaction direction="left-to-right" evidence="8">
        <dbReference type="Rhea" id="RHEA:16638"/>
    </physiologicalReaction>
</comment>
<dbReference type="OrthoDB" id="370884at2759"/>
<accession>A0A9W8RND6</accession>
<sequence>MSIDGDCSSRSSQDSPHSSRAEPEIIESVDIASASNIFISDVDGNNQGSLPGASDQDTCRGGSPSMSNSTPQLDGDAGGRHRTEPVGEEELNTHQDPEARQQSDSSKRRKLKKQIRIKTLEAQVTAFQAWKAPHRTDEHINPGEYHGFWKWLARCLTFYIPSWLLKNLFKMNDVRRRLAFRQKVLFCLLLAAIYALLSYFLIIQPIASCVVKVDIGLFSRHSHFCSVVSNVIYVYMGLAGTFMLLVAFCVARVRYRSRKFEEHDTLLVMHIPCYNETEFVLRRTIYSCVESSYEKKRKVLFIVADGTVASAGEKPTYKILLEDIFNHSADLEAGIDNRAQPYTSFDSNGVSDNLALCFTGHFRGVPYVVVVKVGRADEQDKPKPGNRGKRDSQLLVYNFFHYVNYRRLWSPLFENIEFQMRVCLDIDASEAMHMLVIDCDTEVQKTGISYLVNKLQNDPRLIGVCGYTGVSNPGGSFVTLSQVFEYWLTHAVLKAVESTCTSVLVLSGCFTIYRLKWPNNRPAILHPLLLEDYAGSYDKTLHEHNLLSIGEDRYLSTLAIRYFGADCSLQYYSAAACTTYVPDNLSVLLDQRRRWTNSLIHCHFAHLNVLPFEASFWTHVKLLFIIGAELFMVFILPLALPAGVVLAVISVLLTDYGWIILLVFCLLPVLICVLCNDWRYIPFYIPFFPMIAVFSIIIPLFSIWKQDNIKWGKTRGG</sequence>
<evidence type="ECO:0000313" key="11">
    <source>
        <dbReference type="EMBL" id="KAJ4250161.1"/>
    </source>
</evidence>
<evidence type="ECO:0000313" key="12">
    <source>
        <dbReference type="Proteomes" id="UP001152049"/>
    </source>
</evidence>
<dbReference type="GO" id="GO:0030428">
    <property type="term" value="C:cell septum"/>
    <property type="evidence" value="ECO:0007669"/>
    <property type="project" value="TreeGrafter"/>
</dbReference>
<dbReference type="SUPFAM" id="SSF53448">
    <property type="entry name" value="Nucleotide-diphospho-sugar transferases"/>
    <property type="match status" value="1"/>
</dbReference>
<dbReference type="GO" id="GO:0004100">
    <property type="term" value="F:chitin synthase activity"/>
    <property type="evidence" value="ECO:0007669"/>
    <property type="project" value="UniProtKB-EC"/>
</dbReference>
<evidence type="ECO:0000256" key="9">
    <source>
        <dbReference type="SAM" id="MobiDB-lite"/>
    </source>
</evidence>
<feature type="transmembrane region" description="Helical" evidence="10">
    <location>
        <begin position="185"/>
        <end position="207"/>
    </location>
</feature>
<feature type="transmembrane region" description="Helical" evidence="10">
    <location>
        <begin position="656"/>
        <end position="676"/>
    </location>
</feature>
<comment type="caution">
    <text evidence="11">The sequence shown here is derived from an EMBL/GenBank/DDBJ whole genome shotgun (WGS) entry which is preliminary data.</text>
</comment>
<evidence type="ECO:0000256" key="2">
    <source>
        <dbReference type="ARBA" id="ARBA00012543"/>
    </source>
</evidence>
<protein>
    <recommendedName>
        <fullName evidence="2">chitin synthase</fullName>
        <ecNumber evidence="2">2.4.1.16</ecNumber>
    </recommendedName>
</protein>
<evidence type="ECO:0000256" key="7">
    <source>
        <dbReference type="ARBA" id="ARBA00023136"/>
    </source>
</evidence>
<dbReference type="AlphaFoldDB" id="A0A9W8RND6"/>
<evidence type="ECO:0000256" key="8">
    <source>
        <dbReference type="ARBA" id="ARBA00049510"/>
    </source>
</evidence>
<evidence type="ECO:0000256" key="3">
    <source>
        <dbReference type="ARBA" id="ARBA00022676"/>
    </source>
</evidence>
<dbReference type="GO" id="GO:0006031">
    <property type="term" value="P:chitin biosynthetic process"/>
    <property type="evidence" value="ECO:0007669"/>
    <property type="project" value="TreeGrafter"/>
</dbReference>
<feature type="compositionally biased region" description="Basic and acidic residues" evidence="9">
    <location>
        <begin position="77"/>
        <end position="101"/>
    </location>
</feature>
<dbReference type="InterPro" id="IPR004835">
    <property type="entry name" value="Chitin_synth"/>
</dbReference>
<keyword evidence="5 10" id="KW-0812">Transmembrane</keyword>
<reference evidence="11" key="1">
    <citation type="submission" date="2022-09" db="EMBL/GenBank/DDBJ databases">
        <title>Fusarium specimens isolated from Avocado Roots.</title>
        <authorList>
            <person name="Stajich J."/>
            <person name="Roper C."/>
            <person name="Heimlech-Rivalta G."/>
        </authorList>
    </citation>
    <scope>NUCLEOTIDE SEQUENCE</scope>
    <source>
        <strain evidence="11">CF00136</strain>
    </source>
</reference>
<proteinExistence type="predicted"/>
<name>A0A9W8RND6_9HYPO</name>